<evidence type="ECO:0000313" key="7">
    <source>
        <dbReference type="EMBL" id="BAW79568.1"/>
    </source>
</evidence>
<dbReference type="InterPro" id="IPR002129">
    <property type="entry name" value="PyrdxlP-dep_de-COase"/>
</dbReference>
<feature type="modified residue" description="N6-(pyridoxal phosphate)lysine" evidence="5">
    <location>
        <position position="241"/>
    </location>
</feature>
<proteinExistence type="inferred from homology"/>
<evidence type="ECO:0000256" key="1">
    <source>
        <dbReference type="ARBA" id="ARBA00001933"/>
    </source>
</evidence>
<keyword evidence="3 5" id="KW-0663">Pyridoxal phosphate</keyword>
<comment type="similarity">
    <text evidence="6">Belongs to the group II decarboxylase family.</text>
</comment>
<evidence type="ECO:0000313" key="8">
    <source>
        <dbReference type="Proteomes" id="UP000243679"/>
    </source>
</evidence>
<evidence type="ECO:0000256" key="2">
    <source>
        <dbReference type="ARBA" id="ARBA00022793"/>
    </source>
</evidence>
<dbReference type="GO" id="GO:0006520">
    <property type="term" value="P:amino acid metabolic process"/>
    <property type="evidence" value="ECO:0007669"/>
    <property type="project" value="InterPro"/>
</dbReference>
<reference evidence="7 8" key="1">
    <citation type="journal article" date="2017" name="ISME J.">
        <title>An acid-tolerant ammonia-oxidizing ?-proteobacterium from soil.</title>
        <authorList>
            <person name="Hayatsu M."/>
            <person name="Tago K."/>
            <person name="Uchiyama I."/>
            <person name="Toyoda A."/>
            <person name="Wang Y."/>
            <person name="Shimomura Y."/>
            <person name="Okubo T."/>
            <person name="Kurisu F."/>
            <person name="Hirono Y."/>
            <person name="Nonaka K."/>
            <person name="Akiyama H."/>
            <person name="Itoh T."/>
            <person name="Takami H."/>
        </authorList>
    </citation>
    <scope>NUCLEOTIDE SEQUENCE [LARGE SCALE GENOMIC DNA]</scope>
    <source>
        <strain evidence="7 8">TAO100</strain>
    </source>
</reference>
<dbReference type="Proteomes" id="UP000243679">
    <property type="component" value="Chromosome"/>
</dbReference>
<dbReference type="InterPro" id="IPR015424">
    <property type="entry name" value="PyrdxlP-dep_Trfase"/>
</dbReference>
<dbReference type="Gene3D" id="3.40.640.10">
    <property type="entry name" value="Type I PLP-dependent aspartate aminotransferase-like (Major domain)"/>
    <property type="match status" value="1"/>
</dbReference>
<dbReference type="SUPFAM" id="SSF53383">
    <property type="entry name" value="PLP-dependent transferases"/>
    <property type="match status" value="1"/>
</dbReference>
<evidence type="ECO:0000256" key="6">
    <source>
        <dbReference type="RuleBase" id="RU000382"/>
    </source>
</evidence>
<keyword evidence="2" id="KW-0210">Decarboxylase</keyword>
<dbReference type="EMBL" id="AP014836">
    <property type="protein sequence ID" value="BAW79568.1"/>
    <property type="molecule type" value="Genomic_DNA"/>
</dbReference>
<sequence length="320" mass="34997">MPEEPSSSDELLDFLFKKVIPAAFNPASPSYLAYIPGGGLFSSALGELIAATVNRYTGMWAAAPAAVELETQVLRWLAELMGLPQGSLGLLTSGASMSTLIALVAAREKYLGDEILKGTVYYSSEVHYAVAKAARVAGIPERNLRPIPVDSQFRLRIDLLAQAVHQDRDCDLVPFFVCGTAGTVSTGAIDPLIEIAEVAINHDLWFHVDGAYGAAFRLVPELQPLFTGMELADSLAIDPYKGFFLAYGTGALLVRDMSNLRRAFGTSPAAYLPELQANEDQLDFREFSPELSREWRGLRLWLPFKLHGVTAFRQALADWN</sequence>
<dbReference type="KEGG" id="ntt:TAO_0198"/>
<dbReference type="AlphaFoldDB" id="A0A1Q2SKC1"/>
<organism evidence="7 8">
    <name type="scientific">Candidatus Nitrosoglobus terrae</name>
    <dbReference type="NCBI Taxonomy" id="1630141"/>
    <lineage>
        <taxon>Bacteria</taxon>
        <taxon>Pseudomonadati</taxon>
        <taxon>Pseudomonadota</taxon>
        <taxon>Gammaproteobacteria</taxon>
        <taxon>Chromatiales</taxon>
        <taxon>Chromatiaceae</taxon>
        <taxon>Candidatus Nitrosoglobus</taxon>
    </lineage>
</organism>
<name>A0A1Q2SKC1_9GAMM</name>
<dbReference type="Pfam" id="PF00282">
    <property type="entry name" value="Pyridoxal_deC"/>
    <property type="match status" value="1"/>
</dbReference>
<comment type="cofactor">
    <cofactor evidence="1 5 6">
        <name>pyridoxal 5'-phosphate</name>
        <dbReference type="ChEBI" id="CHEBI:597326"/>
    </cofactor>
</comment>
<dbReference type="GO" id="GO:0016831">
    <property type="term" value="F:carboxy-lyase activity"/>
    <property type="evidence" value="ECO:0007669"/>
    <property type="project" value="UniProtKB-KW"/>
</dbReference>
<dbReference type="PRINTS" id="PR00800">
    <property type="entry name" value="YHDCRBOXLASE"/>
</dbReference>
<keyword evidence="8" id="KW-1185">Reference proteome</keyword>
<keyword evidence="4 6" id="KW-0456">Lyase</keyword>
<dbReference type="InterPro" id="IPR015421">
    <property type="entry name" value="PyrdxlP-dep_Trfase_major"/>
</dbReference>
<accession>A0A1Q2SKC1</accession>
<dbReference type="RefSeq" id="WP_231910528.1">
    <property type="nucleotide sequence ID" value="NZ_AP014836.1"/>
</dbReference>
<gene>
    <name evidence="7" type="ORF">TAO_0198</name>
</gene>
<dbReference type="InterPro" id="IPR010977">
    <property type="entry name" value="Aromatic_deC"/>
</dbReference>
<evidence type="ECO:0000256" key="3">
    <source>
        <dbReference type="ARBA" id="ARBA00022898"/>
    </source>
</evidence>
<evidence type="ECO:0000256" key="5">
    <source>
        <dbReference type="PIRSR" id="PIRSR602129-50"/>
    </source>
</evidence>
<protein>
    <submittedName>
        <fullName evidence="7">Pyridoxal-dependent decarboxylase</fullName>
    </submittedName>
</protein>
<evidence type="ECO:0000256" key="4">
    <source>
        <dbReference type="ARBA" id="ARBA00023239"/>
    </source>
</evidence>
<dbReference type="PANTHER" id="PTHR11999:SF70">
    <property type="entry name" value="MIP05841P"/>
    <property type="match status" value="1"/>
</dbReference>
<dbReference type="GO" id="GO:0019752">
    <property type="term" value="P:carboxylic acid metabolic process"/>
    <property type="evidence" value="ECO:0007669"/>
    <property type="project" value="InterPro"/>
</dbReference>
<dbReference type="PANTHER" id="PTHR11999">
    <property type="entry name" value="GROUP II PYRIDOXAL-5-PHOSPHATE DECARBOXYLASE"/>
    <property type="match status" value="1"/>
</dbReference>
<dbReference type="GO" id="GO:0030170">
    <property type="term" value="F:pyridoxal phosphate binding"/>
    <property type="evidence" value="ECO:0007669"/>
    <property type="project" value="InterPro"/>
</dbReference>
<dbReference type="GO" id="GO:0005737">
    <property type="term" value="C:cytoplasm"/>
    <property type="evidence" value="ECO:0007669"/>
    <property type="project" value="TreeGrafter"/>
</dbReference>